<proteinExistence type="predicted"/>
<keyword evidence="4" id="KW-0540">Nuclease</keyword>
<feature type="compositionally biased region" description="Polar residues" evidence="8">
    <location>
        <begin position="26"/>
        <end position="39"/>
    </location>
</feature>
<dbReference type="InterPro" id="IPR003029">
    <property type="entry name" value="S1_domain"/>
</dbReference>
<dbReference type="CDD" id="cd04471">
    <property type="entry name" value="S1_RNase_R"/>
    <property type="match status" value="1"/>
</dbReference>
<dbReference type="SMART" id="SM00316">
    <property type="entry name" value="S1"/>
    <property type="match status" value="1"/>
</dbReference>
<comment type="caution">
    <text evidence="10">The sequence shown here is derived from an EMBL/GenBank/DDBJ whole genome shotgun (WGS) entry which is preliminary data.</text>
</comment>
<reference evidence="10 11" key="1">
    <citation type="journal article" date="2019" name="Nat. Microbiol.">
        <title>Mediterranean grassland soil C-N compound turnover is dependent on rainfall and depth, and is mediated by genomically divergent microorganisms.</title>
        <authorList>
            <person name="Diamond S."/>
            <person name="Andeer P.F."/>
            <person name="Li Z."/>
            <person name="Crits-Christoph A."/>
            <person name="Burstein D."/>
            <person name="Anantharaman K."/>
            <person name="Lane K.R."/>
            <person name="Thomas B.C."/>
            <person name="Pan C."/>
            <person name="Northen T.R."/>
            <person name="Banfield J.F."/>
        </authorList>
    </citation>
    <scope>NUCLEOTIDE SEQUENCE [LARGE SCALE GENOMIC DNA]</scope>
    <source>
        <strain evidence="10">WS_10</strain>
    </source>
</reference>
<dbReference type="GO" id="GO:0008859">
    <property type="term" value="F:exoribonuclease II activity"/>
    <property type="evidence" value="ECO:0007669"/>
    <property type="project" value="UniProtKB-EC"/>
</dbReference>
<dbReference type="Gene3D" id="2.40.50.140">
    <property type="entry name" value="Nucleic acid-binding proteins"/>
    <property type="match status" value="1"/>
</dbReference>
<dbReference type="PROSITE" id="PS50126">
    <property type="entry name" value="S1"/>
    <property type="match status" value="1"/>
</dbReference>
<dbReference type="NCBIfam" id="TIGR00358">
    <property type="entry name" value="3_prime_RNase"/>
    <property type="match status" value="1"/>
</dbReference>
<evidence type="ECO:0000256" key="7">
    <source>
        <dbReference type="ARBA" id="ARBA00022884"/>
    </source>
</evidence>
<dbReference type="EC" id="3.1.13.1" evidence="2"/>
<feature type="compositionally biased region" description="Basic residues" evidence="8">
    <location>
        <begin position="1"/>
        <end position="11"/>
    </location>
</feature>
<dbReference type="InterPro" id="IPR001900">
    <property type="entry name" value="RNase_II/R"/>
</dbReference>
<dbReference type="PANTHER" id="PTHR23355:SF9">
    <property type="entry name" value="DIS3-LIKE EXONUCLEASE 2"/>
    <property type="match status" value="1"/>
</dbReference>
<evidence type="ECO:0000259" key="9">
    <source>
        <dbReference type="PROSITE" id="PS50126"/>
    </source>
</evidence>
<evidence type="ECO:0000256" key="8">
    <source>
        <dbReference type="SAM" id="MobiDB-lite"/>
    </source>
</evidence>
<evidence type="ECO:0000256" key="6">
    <source>
        <dbReference type="ARBA" id="ARBA00022839"/>
    </source>
</evidence>
<evidence type="ECO:0000313" key="10">
    <source>
        <dbReference type="EMBL" id="TMQ69941.1"/>
    </source>
</evidence>
<dbReference type="InterPro" id="IPR012340">
    <property type="entry name" value="NA-bd_OB-fold"/>
</dbReference>
<feature type="domain" description="S1 motif" evidence="9">
    <location>
        <begin position="516"/>
        <end position="597"/>
    </location>
</feature>
<feature type="compositionally biased region" description="Basic and acidic residues" evidence="8">
    <location>
        <begin position="12"/>
        <end position="25"/>
    </location>
</feature>
<dbReference type="Pfam" id="PF00575">
    <property type="entry name" value="S1"/>
    <property type="match status" value="1"/>
</dbReference>
<keyword evidence="6" id="KW-0269">Exonuclease</keyword>
<dbReference type="InterPro" id="IPR004476">
    <property type="entry name" value="RNase_II/RNase_R"/>
</dbReference>
<evidence type="ECO:0000256" key="3">
    <source>
        <dbReference type="ARBA" id="ARBA00022490"/>
    </source>
</evidence>
<dbReference type="GO" id="GO:0006402">
    <property type="term" value="P:mRNA catabolic process"/>
    <property type="evidence" value="ECO:0007669"/>
    <property type="project" value="TreeGrafter"/>
</dbReference>
<dbReference type="GO" id="GO:0005829">
    <property type="term" value="C:cytosol"/>
    <property type="evidence" value="ECO:0007669"/>
    <property type="project" value="TreeGrafter"/>
</dbReference>
<feature type="region of interest" description="Disordered" evidence="8">
    <location>
        <begin position="1"/>
        <end position="43"/>
    </location>
</feature>
<accession>A0A538U2A2</accession>
<keyword evidence="7" id="KW-0694">RNA-binding</keyword>
<gene>
    <name evidence="10" type="ORF">E6K80_10100</name>
</gene>
<name>A0A538U2A2_UNCEI</name>
<keyword evidence="5" id="KW-0378">Hydrolase</keyword>
<dbReference type="InterPro" id="IPR050180">
    <property type="entry name" value="RNR_Ribonuclease"/>
</dbReference>
<dbReference type="SUPFAM" id="SSF50249">
    <property type="entry name" value="Nucleic acid-binding proteins"/>
    <property type="match status" value="2"/>
</dbReference>
<dbReference type="PANTHER" id="PTHR23355">
    <property type="entry name" value="RIBONUCLEASE"/>
    <property type="match status" value="1"/>
</dbReference>
<sequence length="611" mass="69677">MRWRRPYRSRRRTESDKEDGWDQARNRNASASRVGSPTPESRRLLGRAYHTRGRWIFDPARRVRPGRVPLVWKGHPAPEDGDYCIAEIEDEQVARLVEVLGADDRPEWDAHAVASQYRLRVHFPSDVEAEAAHFGPPSSAETRHRVDLRERLVFTIDPEDARDHDDALSWRLLGPGRHEVGIHIADVSHYVRLDSALDGEAQLRGLSCYLPGAVVPMLPEALSSNLCSLVPDRDRLALSVSVVLDERGGLIDSRFEETVIRSRHRLDYGRVQSAIQGRHPFEHELQGALEALLRLARELRARRWKSGALDLQVPETKARVDEHGVPLRIERREHLESHELIEEFMLLANRCVGREGAERRSGMLFRVHEPPAPAKLVELDGMLRALGLPRLGSLEDPARALQSLLRVPLDPPHRRLVHRLVLRSLTRARYLEKDLGHFGLATSDYCHFTSPIRRYPDLHNHRRVREWIHRRKSAAWDPPELATLADACTGTEWNAADAEREAVKVKSMRFLEGRLGERGSGIITGLNPHGFFVELDDAPVEGFVRLSVYLDDHFQLDPAGVRLVGRRTRRRFSLGDAVHVTIARVDVPSRECDLAIDVPTRRPGRRHRGRH</sequence>
<dbReference type="GO" id="GO:0003723">
    <property type="term" value="F:RNA binding"/>
    <property type="evidence" value="ECO:0007669"/>
    <property type="project" value="UniProtKB-KW"/>
</dbReference>
<dbReference type="EMBL" id="VBPA01000252">
    <property type="protein sequence ID" value="TMQ69941.1"/>
    <property type="molecule type" value="Genomic_DNA"/>
</dbReference>
<dbReference type="AlphaFoldDB" id="A0A538U2A2"/>
<evidence type="ECO:0000256" key="5">
    <source>
        <dbReference type="ARBA" id="ARBA00022801"/>
    </source>
</evidence>
<evidence type="ECO:0000256" key="1">
    <source>
        <dbReference type="ARBA" id="ARBA00001849"/>
    </source>
</evidence>
<evidence type="ECO:0000256" key="2">
    <source>
        <dbReference type="ARBA" id="ARBA00012163"/>
    </source>
</evidence>
<dbReference type="SMART" id="SM00955">
    <property type="entry name" value="RNB"/>
    <property type="match status" value="1"/>
</dbReference>
<evidence type="ECO:0000313" key="11">
    <source>
        <dbReference type="Proteomes" id="UP000319836"/>
    </source>
</evidence>
<keyword evidence="3" id="KW-0963">Cytoplasm</keyword>
<evidence type="ECO:0000256" key="4">
    <source>
        <dbReference type="ARBA" id="ARBA00022722"/>
    </source>
</evidence>
<protein>
    <recommendedName>
        <fullName evidence="2">exoribonuclease II</fullName>
        <ecNumber evidence="2">3.1.13.1</ecNumber>
    </recommendedName>
</protein>
<organism evidence="10 11">
    <name type="scientific">Eiseniibacteriota bacterium</name>
    <dbReference type="NCBI Taxonomy" id="2212470"/>
    <lineage>
        <taxon>Bacteria</taxon>
        <taxon>Candidatus Eiseniibacteriota</taxon>
    </lineage>
</organism>
<dbReference type="Proteomes" id="UP000319836">
    <property type="component" value="Unassembled WGS sequence"/>
</dbReference>
<comment type="catalytic activity">
    <reaction evidence="1">
        <text>Exonucleolytic cleavage in the 3'- to 5'-direction to yield nucleoside 5'-phosphates.</text>
        <dbReference type="EC" id="3.1.13.1"/>
    </reaction>
</comment>
<dbReference type="Pfam" id="PF00773">
    <property type="entry name" value="RNB"/>
    <property type="match status" value="1"/>
</dbReference>